<dbReference type="STRING" id="139420.A0A371CSK8"/>
<evidence type="ECO:0000259" key="6">
    <source>
        <dbReference type="PROSITE" id="PS50089"/>
    </source>
</evidence>
<dbReference type="InterPro" id="IPR018957">
    <property type="entry name" value="Znf_C3HC4_RING-type"/>
</dbReference>
<dbReference type="Proteomes" id="UP000256964">
    <property type="component" value="Unassembled WGS sequence"/>
</dbReference>
<dbReference type="AlphaFoldDB" id="A0A371CSK8"/>
<evidence type="ECO:0000256" key="3">
    <source>
        <dbReference type="ARBA" id="ARBA00022833"/>
    </source>
</evidence>
<feature type="compositionally biased region" description="Acidic residues" evidence="5">
    <location>
        <begin position="375"/>
        <end position="389"/>
    </location>
</feature>
<evidence type="ECO:0000256" key="4">
    <source>
        <dbReference type="PROSITE-ProRule" id="PRU00175"/>
    </source>
</evidence>
<dbReference type="EMBL" id="KZ857467">
    <property type="protein sequence ID" value="RDX43271.1"/>
    <property type="molecule type" value="Genomic_DNA"/>
</dbReference>
<evidence type="ECO:0000256" key="2">
    <source>
        <dbReference type="ARBA" id="ARBA00022771"/>
    </source>
</evidence>
<dbReference type="PROSITE" id="PS00518">
    <property type="entry name" value="ZF_RING_1"/>
    <property type="match status" value="1"/>
</dbReference>
<gene>
    <name evidence="7" type="ORF">OH76DRAFT_1487964</name>
</gene>
<evidence type="ECO:0000313" key="7">
    <source>
        <dbReference type="EMBL" id="RDX43271.1"/>
    </source>
</evidence>
<sequence length="389" mass="43134">MPLSSPPGSSRRSDKNLHAVTRDTTRLQRMLSTIREERAGVQLSDKARVLERDSSDEEHAAVDLANALPLLHVDERAVLSTPLADTSSLNFTLKPSFDLQWIKSELYDKFTCELCTNIIASPYSLKASECKHAFCAICLLRWIFKDFRDGAWSSPIKCPSCTTTIPSITMQTPRDPMTFPLVPNHVALKMLHAYITVLSDAADTFLYSFSDTERTALEDVDDDTLAWGWAMPGVRDLRTREREGQDFLSELRDNWADANAVAFASYKDFVGYDPHDSAVPTECDEISLAADSDHHLRGNVSAHEDNDEGGDDDDIGAEANDSDRMVERDEDENEPIADGDGGVQSDDKEDGVEYDDEYRLCSGPHDADNHSGTEQCDDEDGGIVDGVDD</sequence>
<dbReference type="InterPro" id="IPR017907">
    <property type="entry name" value="Znf_RING_CS"/>
</dbReference>
<dbReference type="PROSITE" id="PS50089">
    <property type="entry name" value="ZF_RING_2"/>
    <property type="match status" value="1"/>
</dbReference>
<organism evidence="7 8">
    <name type="scientific">Lentinus brumalis</name>
    <dbReference type="NCBI Taxonomy" id="2498619"/>
    <lineage>
        <taxon>Eukaryota</taxon>
        <taxon>Fungi</taxon>
        <taxon>Dikarya</taxon>
        <taxon>Basidiomycota</taxon>
        <taxon>Agaricomycotina</taxon>
        <taxon>Agaricomycetes</taxon>
        <taxon>Polyporales</taxon>
        <taxon>Polyporaceae</taxon>
        <taxon>Lentinus</taxon>
    </lineage>
</organism>
<evidence type="ECO:0000256" key="1">
    <source>
        <dbReference type="ARBA" id="ARBA00022723"/>
    </source>
</evidence>
<reference evidence="7 8" key="1">
    <citation type="journal article" date="2018" name="Biotechnol. Biofuels">
        <title>Integrative visual omics of the white-rot fungus Polyporus brumalis exposes the biotechnological potential of its oxidative enzymes for delignifying raw plant biomass.</title>
        <authorList>
            <person name="Miyauchi S."/>
            <person name="Rancon A."/>
            <person name="Drula E."/>
            <person name="Hage H."/>
            <person name="Chaduli D."/>
            <person name="Favel A."/>
            <person name="Grisel S."/>
            <person name="Henrissat B."/>
            <person name="Herpoel-Gimbert I."/>
            <person name="Ruiz-Duenas F.J."/>
            <person name="Chevret D."/>
            <person name="Hainaut M."/>
            <person name="Lin J."/>
            <person name="Wang M."/>
            <person name="Pangilinan J."/>
            <person name="Lipzen A."/>
            <person name="Lesage-Meessen L."/>
            <person name="Navarro D."/>
            <person name="Riley R."/>
            <person name="Grigoriev I.V."/>
            <person name="Zhou S."/>
            <person name="Raouche S."/>
            <person name="Rosso M.N."/>
        </authorList>
    </citation>
    <scope>NUCLEOTIDE SEQUENCE [LARGE SCALE GENOMIC DNA]</scope>
    <source>
        <strain evidence="7 8">BRFM 1820</strain>
    </source>
</reference>
<keyword evidence="8" id="KW-1185">Reference proteome</keyword>
<dbReference type="SUPFAM" id="SSF57850">
    <property type="entry name" value="RING/U-box"/>
    <property type="match status" value="1"/>
</dbReference>
<evidence type="ECO:0000256" key="5">
    <source>
        <dbReference type="SAM" id="MobiDB-lite"/>
    </source>
</evidence>
<dbReference type="GO" id="GO:0008270">
    <property type="term" value="F:zinc ion binding"/>
    <property type="evidence" value="ECO:0007669"/>
    <property type="project" value="UniProtKB-KW"/>
</dbReference>
<protein>
    <recommendedName>
        <fullName evidence="6">RING-type domain-containing protein</fullName>
    </recommendedName>
</protein>
<dbReference type="Pfam" id="PF00097">
    <property type="entry name" value="zf-C3HC4"/>
    <property type="match status" value="1"/>
</dbReference>
<dbReference type="InterPro" id="IPR001841">
    <property type="entry name" value="Znf_RING"/>
</dbReference>
<feature type="region of interest" description="Disordered" evidence="5">
    <location>
        <begin position="298"/>
        <end position="389"/>
    </location>
</feature>
<feature type="compositionally biased region" description="Acidic residues" evidence="5">
    <location>
        <begin position="347"/>
        <end position="356"/>
    </location>
</feature>
<accession>A0A371CSK8</accession>
<feature type="domain" description="RING-type" evidence="6">
    <location>
        <begin position="112"/>
        <end position="162"/>
    </location>
</feature>
<keyword evidence="3" id="KW-0862">Zinc</keyword>
<feature type="compositionally biased region" description="Acidic residues" evidence="5">
    <location>
        <begin position="328"/>
        <end position="337"/>
    </location>
</feature>
<keyword evidence="1" id="KW-0479">Metal-binding</keyword>
<feature type="compositionally biased region" description="Acidic residues" evidence="5">
    <location>
        <begin position="305"/>
        <end position="316"/>
    </location>
</feature>
<dbReference type="Gene3D" id="3.30.40.10">
    <property type="entry name" value="Zinc/RING finger domain, C3HC4 (zinc finger)"/>
    <property type="match status" value="1"/>
</dbReference>
<evidence type="ECO:0000313" key="8">
    <source>
        <dbReference type="Proteomes" id="UP000256964"/>
    </source>
</evidence>
<keyword evidence="2 4" id="KW-0863">Zinc-finger</keyword>
<dbReference type="SMART" id="SM00184">
    <property type="entry name" value="RING"/>
    <property type="match status" value="1"/>
</dbReference>
<proteinExistence type="predicted"/>
<name>A0A371CSK8_9APHY</name>
<dbReference type="InterPro" id="IPR013083">
    <property type="entry name" value="Znf_RING/FYVE/PHD"/>
</dbReference>
<dbReference type="OrthoDB" id="6105938at2759"/>